<dbReference type="NCBIfam" id="NF002060">
    <property type="entry name" value="PRK00892.1"/>
    <property type="match status" value="1"/>
</dbReference>
<accession>A0A520XEI1</accession>
<protein>
    <recommendedName>
        <fullName evidence="7">UDP-3-O-acylglucosamine N-acyltransferase</fullName>
        <ecNumber evidence="7">2.3.1.191</ecNumber>
    </recommendedName>
</protein>
<gene>
    <name evidence="7 9" type="primary">lpxD</name>
    <name evidence="9" type="ORF">EVJ48_04315</name>
</gene>
<organism evidence="9 10">
    <name type="scientific">Candidatus Acidulodesulfobacterium acidiphilum</name>
    <dbReference type="NCBI Taxonomy" id="2597224"/>
    <lineage>
        <taxon>Bacteria</taxon>
        <taxon>Deltaproteobacteria</taxon>
        <taxon>Candidatus Acidulodesulfobacterales</taxon>
        <taxon>Candidatus Acidulodesulfobacterium</taxon>
    </lineage>
</organism>
<keyword evidence="6 7" id="KW-0012">Acyltransferase</keyword>
<comment type="caution">
    <text evidence="9">The sequence shown here is derived from an EMBL/GenBank/DDBJ whole genome shotgun (WGS) entry which is preliminary data.</text>
</comment>
<dbReference type="InterPro" id="IPR011004">
    <property type="entry name" value="Trimer_LpxA-like_sf"/>
</dbReference>
<evidence type="ECO:0000313" key="10">
    <source>
        <dbReference type="Proteomes" id="UP000322454"/>
    </source>
</evidence>
<dbReference type="PROSITE" id="PS00101">
    <property type="entry name" value="HEXAPEP_TRANSFERASES"/>
    <property type="match status" value="1"/>
</dbReference>
<keyword evidence="2 7" id="KW-0441">Lipid A biosynthesis</keyword>
<evidence type="ECO:0000256" key="2">
    <source>
        <dbReference type="ARBA" id="ARBA00022556"/>
    </source>
</evidence>
<dbReference type="InterPro" id="IPR007691">
    <property type="entry name" value="LpxD"/>
</dbReference>
<evidence type="ECO:0000256" key="3">
    <source>
        <dbReference type="ARBA" id="ARBA00022679"/>
    </source>
</evidence>
<dbReference type="Pfam" id="PF00132">
    <property type="entry name" value="Hexapep"/>
    <property type="match status" value="4"/>
</dbReference>
<dbReference type="EC" id="2.3.1.191" evidence="7"/>
<keyword evidence="5 7" id="KW-0443">Lipid metabolism</keyword>
<dbReference type="GO" id="GO:0103118">
    <property type="term" value="F:UDP-3-O-[(3R)-3-hydroxyacyl]-glucosamine N-acyltransferase activity"/>
    <property type="evidence" value="ECO:0007669"/>
    <property type="project" value="UniProtKB-EC"/>
</dbReference>
<dbReference type="Gene3D" id="2.160.10.10">
    <property type="entry name" value="Hexapeptide repeat proteins"/>
    <property type="match status" value="1"/>
</dbReference>
<dbReference type="PANTHER" id="PTHR43378">
    <property type="entry name" value="UDP-3-O-ACYLGLUCOSAMINE N-ACYLTRANSFERASE"/>
    <property type="match status" value="1"/>
</dbReference>
<comment type="function">
    <text evidence="7">Catalyzes the N-acylation of UDP-3-O-acylglucosamine using 3-hydroxyacyl-ACP as the acyl donor. Is involved in the biosynthesis of lipid A, a phosphorylated glycolipid that anchors the lipopolysaccharide to the outer membrane of the cell.</text>
</comment>
<dbReference type="Proteomes" id="UP000322454">
    <property type="component" value="Unassembled WGS sequence"/>
</dbReference>
<evidence type="ECO:0000256" key="5">
    <source>
        <dbReference type="ARBA" id="ARBA00023098"/>
    </source>
</evidence>
<feature type="active site" description="Proton acceptor" evidence="7">
    <location>
        <position position="252"/>
    </location>
</feature>
<proteinExistence type="inferred from homology"/>
<dbReference type="Gene3D" id="3.40.1390.10">
    <property type="entry name" value="MurE/MurF, N-terminal domain"/>
    <property type="match status" value="1"/>
</dbReference>
<evidence type="ECO:0000256" key="1">
    <source>
        <dbReference type="ARBA" id="ARBA00022516"/>
    </source>
</evidence>
<dbReference type="CDD" id="cd03352">
    <property type="entry name" value="LbH_LpxD"/>
    <property type="match status" value="1"/>
</dbReference>
<dbReference type="Pfam" id="PF04613">
    <property type="entry name" value="LpxD"/>
    <property type="match status" value="1"/>
</dbReference>
<dbReference type="InterPro" id="IPR018357">
    <property type="entry name" value="Hexapep_transf_CS"/>
</dbReference>
<feature type="domain" description="UDP-3-O-[3-hydroxymyristoyl] glucosamine N-acyltransferase non-repeat region" evidence="8">
    <location>
        <begin position="21"/>
        <end position="92"/>
    </location>
</feature>
<dbReference type="UniPathway" id="UPA00973"/>
<comment type="similarity">
    <text evidence="7">Belongs to the transferase hexapeptide repeat family. LpxD subfamily.</text>
</comment>
<dbReference type="GO" id="GO:0016020">
    <property type="term" value="C:membrane"/>
    <property type="evidence" value="ECO:0007669"/>
    <property type="project" value="GOC"/>
</dbReference>
<evidence type="ECO:0000256" key="6">
    <source>
        <dbReference type="ARBA" id="ARBA00023315"/>
    </source>
</evidence>
<keyword evidence="1 7" id="KW-0444">Lipid biosynthesis</keyword>
<sequence length="350" mass="37739">MLLKDLISSLSFNKVIGDINDIDVSGIGSLKAAKENEISFAAGHKYLKQLIDTKACAVIMDYESLKSELPSKVKFIILDSKNSYLSFAQATQIFKNFIDEKNKIDYNDIRKNFQNRYYIGATSKKGENTVIYPGVYIGEGSSIGDNCRIMSNVNIGNKVNIGNNVLIYPNVTIYDDSKIGNNCIIHAGAVIGSDGFGFARGKSGYVKIIHTGYAELEDNVEIGANTTIDRGAVDFTKIGAGTKIDNLVQVAHNVIIGKNCVIAAQTGIAGSTEIGDNVTIGGQVGIAGHIEVGNNVMIAAQSGISGNIKDGEILSGSPAFPIKEWRNSVVLFKKLPELYKKLKEISKTKD</sequence>
<name>A0A520XEI1_9DELT</name>
<evidence type="ECO:0000256" key="4">
    <source>
        <dbReference type="ARBA" id="ARBA00022737"/>
    </source>
</evidence>
<evidence type="ECO:0000256" key="7">
    <source>
        <dbReference type="HAMAP-Rule" id="MF_00523"/>
    </source>
</evidence>
<comment type="subunit">
    <text evidence="7">Homotrimer.</text>
</comment>
<dbReference type="PANTHER" id="PTHR43378:SF2">
    <property type="entry name" value="UDP-3-O-ACYLGLUCOSAMINE N-ACYLTRANSFERASE 1, MITOCHONDRIAL-RELATED"/>
    <property type="match status" value="1"/>
</dbReference>
<dbReference type="GO" id="GO:0016410">
    <property type="term" value="F:N-acyltransferase activity"/>
    <property type="evidence" value="ECO:0007669"/>
    <property type="project" value="InterPro"/>
</dbReference>
<comment type="catalytic activity">
    <reaction evidence="7">
        <text>a UDP-3-O-[(3R)-3-hydroxyacyl]-alpha-D-glucosamine + a (3R)-hydroxyacyl-[ACP] = a UDP-2-N,3-O-bis[(3R)-3-hydroxyacyl]-alpha-D-glucosamine + holo-[ACP] + H(+)</text>
        <dbReference type="Rhea" id="RHEA:53836"/>
        <dbReference type="Rhea" id="RHEA-COMP:9685"/>
        <dbReference type="Rhea" id="RHEA-COMP:9945"/>
        <dbReference type="ChEBI" id="CHEBI:15378"/>
        <dbReference type="ChEBI" id="CHEBI:64479"/>
        <dbReference type="ChEBI" id="CHEBI:78827"/>
        <dbReference type="ChEBI" id="CHEBI:137740"/>
        <dbReference type="ChEBI" id="CHEBI:137748"/>
        <dbReference type="EC" id="2.3.1.191"/>
    </reaction>
</comment>
<evidence type="ECO:0000259" key="8">
    <source>
        <dbReference type="Pfam" id="PF04613"/>
    </source>
</evidence>
<dbReference type="InterPro" id="IPR020573">
    <property type="entry name" value="UDP_GlcNAc_AcTrfase_non-rep"/>
</dbReference>
<dbReference type="GO" id="GO:0009245">
    <property type="term" value="P:lipid A biosynthetic process"/>
    <property type="evidence" value="ECO:0007669"/>
    <property type="project" value="UniProtKB-UniRule"/>
</dbReference>
<reference evidence="9 10" key="1">
    <citation type="submission" date="2019-01" db="EMBL/GenBank/DDBJ databases">
        <title>Insights into ecological role of a new deltaproteobacterial order Candidatus Sinidesulfobacterales (Sva0485) by metagenomics and metatranscriptomics.</title>
        <authorList>
            <person name="Tan S."/>
            <person name="Liu J."/>
            <person name="Fang Y."/>
            <person name="Hedlund B."/>
            <person name="Lian Z.-H."/>
            <person name="Huang L.-Y."/>
            <person name="Li J.-T."/>
            <person name="Huang L.-N."/>
            <person name="Li W.-J."/>
            <person name="Jiang H.-C."/>
            <person name="Dong H.-L."/>
            <person name="Shu W.-S."/>
        </authorList>
    </citation>
    <scope>NUCLEOTIDE SEQUENCE [LARGE SCALE GENOMIC DNA]</scope>
    <source>
        <strain evidence="9">AP4</strain>
    </source>
</reference>
<dbReference type="NCBIfam" id="TIGR01853">
    <property type="entry name" value="lipid_A_lpxD"/>
    <property type="match status" value="1"/>
</dbReference>
<keyword evidence="4 7" id="KW-0677">Repeat</keyword>
<keyword evidence="3 7" id="KW-0808">Transferase</keyword>
<dbReference type="InterPro" id="IPR001451">
    <property type="entry name" value="Hexapep"/>
</dbReference>
<dbReference type="EMBL" id="SHMQ01000009">
    <property type="protein sequence ID" value="RZV39572.1"/>
    <property type="molecule type" value="Genomic_DNA"/>
</dbReference>
<comment type="pathway">
    <text evidence="7">Bacterial outer membrane biogenesis; LPS lipid A biosynthesis.</text>
</comment>
<dbReference type="HAMAP" id="MF_00523">
    <property type="entry name" value="LpxD"/>
    <property type="match status" value="1"/>
</dbReference>
<dbReference type="AlphaFoldDB" id="A0A520XEI1"/>
<evidence type="ECO:0000313" key="9">
    <source>
        <dbReference type="EMBL" id="RZV39572.1"/>
    </source>
</evidence>
<dbReference type="SUPFAM" id="SSF51161">
    <property type="entry name" value="Trimeric LpxA-like enzymes"/>
    <property type="match status" value="1"/>
</dbReference>